<dbReference type="KEGG" id="tper:IWA51_06720"/>
<keyword evidence="3" id="KW-1185">Reference proteome</keyword>
<dbReference type="AlphaFoldDB" id="A0A7T3RBD4"/>
<dbReference type="RefSeq" id="WP_177528050.1">
    <property type="nucleotide sequence ID" value="NZ_CBCSHE010000003.1"/>
</dbReference>
<feature type="compositionally biased region" description="Basic and acidic residues" evidence="1">
    <location>
        <begin position="78"/>
        <end position="102"/>
    </location>
</feature>
<evidence type="ECO:0000256" key="1">
    <source>
        <dbReference type="SAM" id="MobiDB-lite"/>
    </source>
</evidence>
<evidence type="ECO:0000313" key="2">
    <source>
        <dbReference type="EMBL" id="QPZ99975.1"/>
    </source>
</evidence>
<gene>
    <name evidence="2" type="ORF">IWA51_06720</name>
</gene>
<reference evidence="2 3" key="1">
    <citation type="submission" date="2020-11" db="EMBL/GenBank/DDBJ databases">
        <title>Treponema Peruensis nv. sp., first commensal Treponema isolated from human feces.</title>
        <authorList>
            <person name="Belkhou C."/>
            <person name="Raes J."/>
        </authorList>
    </citation>
    <scope>NUCLEOTIDE SEQUENCE [LARGE SCALE GENOMIC DNA]</scope>
    <source>
        <strain evidence="2 3">RCC2812</strain>
    </source>
</reference>
<protein>
    <submittedName>
        <fullName evidence="2">Uncharacterized protein</fullName>
    </submittedName>
</protein>
<dbReference type="Proteomes" id="UP000595224">
    <property type="component" value="Chromosome"/>
</dbReference>
<proteinExistence type="predicted"/>
<feature type="region of interest" description="Disordered" evidence="1">
    <location>
        <begin position="46"/>
        <end position="111"/>
    </location>
</feature>
<dbReference type="EMBL" id="CP064936">
    <property type="protein sequence ID" value="QPZ99975.1"/>
    <property type="molecule type" value="Genomic_DNA"/>
</dbReference>
<name>A0A7T3RBD4_9SPIR</name>
<evidence type="ECO:0000313" key="3">
    <source>
        <dbReference type="Proteomes" id="UP000595224"/>
    </source>
</evidence>
<accession>A0A7T3RBD4</accession>
<organism evidence="2 3">
    <name type="scientific">Treponema peruense</name>
    <dbReference type="NCBI Taxonomy" id="2787628"/>
    <lineage>
        <taxon>Bacteria</taxon>
        <taxon>Pseudomonadati</taxon>
        <taxon>Spirochaetota</taxon>
        <taxon>Spirochaetia</taxon>
        <taxon>Spirochaetales</taxon>
        <taxon>Treponemataceae</taxon>
        <taxon>Treponema</taxon>
    </lineage>
</organism>
<sequence>MAIQPIDLSTIYSQLDNIGKFSAMQNQSAQLAAQQNLAGEARADLAKTRTVNKTPSDDSFADGIKDEGGGSSDFTDAGEQHKKEDEQDAGDKPRQTELKDPRTGNFIDIMG</sequence>